<dbReference type="PANTHER" id="PTHR44360:SF1">
    <property type="entry name" value="DNAJ HOMOLOG SUBFAMILY B MEMBER 9"/>
    <property type="match status" value="1"/>
</dbReference>
<organism evidence="8 9">
    <name type="scientific">Elysia marginata</name>
    <dbReference type="NCBI Taxonomy" id="1093978"/>
    <lineage>
        <taxon>Eukaryota</taxon>
        <taxon>Metazoa</taxon>
        <taxon>Spiralia</taxon>
        <taxon>Lophotrochozoa</taxon>
        <taxon>Mollusca</taxon>
        <taxon>Gastropoda</taxon>
        <taxon>Heterobranchia</taxon>
        <taxon>Euthyneura</taxon>
        <taxon>Panpulmonata</taxon>
        <taxon>Sacoglossa</taxon>
        <taxon>Placobranchoidea</taxon>
        <taxon>Plakobranchidae</taxon>
        <taxon>Elysia</taxon>
    </lineage>
</organism>
<dbReference type="PANTHER" id="PTHR44360">
    <property type="entry name" value="DNAJ HOMOLOG SUBFAMILY B MEMBER 9"/>
    <property type="match status" value="1"/>
</dbReference>
<evidence type="ECO:0000313" key="8">
    <source>
        <dbReference type="EMBL" id="GFR73811.1"/>
    </source>
</evidence>
<evidence type="ECO:0000256" key="3">
    <source>
        <dbReference type="ARBA" id="ARBA00041533"/>
    </source>
</evidence>
<accession>A0AAV4FLJ5</accession>
<feature type="signal peptide" evidence="6">
    <location>
        <begin position="1"/>
        <end position="25"/>
    </location>
</feature>
<comment type="function">
    <text evidence="4">Co-chaperone for Hsp70 protein HSPA5/BiP that acts as a key repressor of the ERN1/IRE1-mediated unfolded protein response (UPR). J domain-containing co-chaperones stimulate the ATPase activity of Hsp70 proteins and are required for efficient substrate recognition by Hsp70 proteins. In the unstressed endoplasmic reticulum, interacts with the luminal region of ERN1/IRE1 and selectively recruits HSPA5/BiP: HSPA5/BiP disrupts the dimerization of the active ERN1/IRE1 luminal region, thereby inactivating ERN1/IRE1. Also involved in endoplasmic reticulum-associated degradation (ERAD) of misfolded proteins. Required for survival of B-cell progenitors and normal antibody production.</text>
</comment>
<keyword evidence="1" id="KW-0143">Chaperone</keyword>
<dbReference type="AlphaFoldDB" id="A0AAV4FLJ5"/>
<dbReference type="InterPro" id="IPR001623">
    <property type="entry name" value="DnaJ_domain"/>
</dbReference>
<dbReference type="CDD" id="cd06257">
    <property type="entry name" value="DnaJ"/>
    <property type="match status" value="1"/>
</dbReference>
<evidence type="ECO:0000256" key="5">
    <source>
        <dbReference type="ARBA" id="ARBA00046365"/>
    </source>
</evidence>
<feature type="domain" description="J" evidence="7">
    <location>
        <begin position="28"/>
        <end position="92"/>
    </location>
</feature>
<dbReference type="GO" id="GO:0036503">
    <property type="term" value="P:ERAD pathway"/>
    <property type="evidence" value="ECO:0007669"/>
    <property type="project" value="TreeGrafter"/>
</dbReference>
<sequence length="269" mass="31310">MKFQDKLICALAAYCALALYYEVEAGEDLYKILGVKRDANEKQIKKAFRKLALKYHPDKNKDPDAKEKFLKIGKAYDILGDPEKKRKYDMYGDDSDSGNNGGGGGFHDFDNFFKHFDEAMNAHKQGGHYHNHNGNGFHDFDFGDSGSFFNFDDLFHDMDAEEETFFFGGGNGNKRKNKFGGGSNLHFGDFDMFDDFDDFDDFFDFGDDHLQHHHHKHHKAHHQMHHQGRHTHQNFHEYTHNNMHHQKHQRCQQVTQRVGNQVITFTQCS</sequence>
<protein>
    <recommendedName>
        <fullName evidence="2">DnaJ homolog subfamily B member 9</fullName>
    </recommendedName>
    <alternativeName>
        <fullName evidence="3">Endoplasmic reticulum DNA J domain-containing protein 4</fullName>
    </alternativeName>
</protein>
<dbReference type="GO" id="GO:0051787">
    <property type="term" value="F:misfolded protein binding"/>
    <property type="evidence" value="ECO:0007669"/>
    <property type="project" value="TreeGrafter"/>
</dbReference>
<name>A0AAV4FLJ5_9GAST</name>
<evidence type="ECO:0000313" key="9">
    <source>
        <dbReference type="Proteomes" id="UP000762676"/>
    </source>
</evidence>
<dbReference type="PRINTS" id="PR00625">
    <property type="entry name" value="JDOMAIN"/>
</dbReference>
<dbReference type="Proteomes" id="UP000762676">
    <property type="component" value="Unassembled WGS sequence"/>
</dbReference>
<evidence type="ECO:0000256" key="1">
    <source>
        <dbReference type="ARBA" id="ARBA00023186"/>
    </source>
</evidence>
<evidence type="ECO:0000256" key="4">
    <source>
        <dbReference type="ARBA" id="ARBA00045428"/>
    </source>
</evidence>
<dbReference type="EMBL" id="BMAT01011493">
    <property type="protein sequence ID" value="GFR73811.1"/>
    <property type="molecule type" value="Genomic_DNA"/>
</dbReference>
<dbReference type="InterPro" id="IPR051948">
    <property type="entry name" value="Hsp70_co-chaperone_J-domain"/>
</dbReference>
<dbReference type="GO" id="GO:0051087">
    <property type="term" value="F:protein-folding chaperone binding"/>
    <property type="evidence" value="ECO:0007669"/>
    <property type="project" value="TreeGrafter"/>
</dbReference>
<dbReference type="PROSITE" id="PS50076">
    <property type="entry name" value="DNAJ_2"/>
    <property type="match status" value="1"/>
</dbReference>
<gene>
    <name evidence="8" type="ORF">ElyMa_005739000</name>
</gene>
<reference evidence="8 9" key="1">
    <citation type="journal article" date="2021" name="Elife">
        <title>Chloroplast acquisition without the gene transfer in kleptoplastic sea slugs, Plakobranchus ocellatus.</title>
        <authorList>
            <person name="Maeda T."/>
            <person name="Takahashi S."/>
            <person name="Yoshida T."/>
            <person name="Shimamura S."/>
            <person name="Takaki Y."/>
            <person name="Nagai Y."/>
            <person name="Toyoda A."/>
            <person name="Suzuki Y."/>
            <person name="Arimoto A."/>
            <person name="Ishii H."/>
            <person name="Satoh N."/>
            <person name="Nishiyama T."/>
            <person name="Hasebe M."/>
            <person name="Maruyama T."/>
            <person name="Minagawa J."/>
            <person name="Obokata J."/>
            <person name="Shigenobu S."/>
        </authorList>
    </citation>
    <scope>NUCLEOTIDE SEQUENCE [LARGE SCALE GENOMIC DNA]</scope>
</reference>
<dbReference type="Gene3D" id="1.10.287.110">
    <property type="entry name" value="DnaJ domain"/>
    <property type="match status" value="1"/>
</dbReference>
<keyword evidence="6" id="KW-0732">Signal</keyword>
<dbReference type="GO" id="GO:0005783">
    <property type="term" value="C:endoplasmic reticulum"/>
    <property type="evidence" value="ECO:0007669"/>
    <property type="project" value="TreeGrafter"/>
</dbReference>
<comment type="subunit">
    <text evidence="5">Interacts with HSPA5/BiP; interaction is direct. Interacts with ERN1/IRE1 (via the luminal region). Interacts with DERL1.</text>
</comment>
<proteinExistence type="predicted"/>
<dbReference type="Pfam" id="PF00226">
    <property type="entry name" value="DnaJ"/>
    <property type="match status" value="1"/>
</dbReference>
<evidence type="ECO:0000256" key="2">
    <source>
        <dbReference type="ARBA" id="ARBA00040158"/>
    </source>
</evidence>
<evidence type="ECO:0000259" key="7">
    <source>
        <dbReference type="PROSITE" id="PS50076"/>
    </source>
</evidence>
<dbReference type="InterPro" id="IPR036869">
    <property type="entry name" value="J_dom_sf"/>
</dbReference>
<feature type="chain" id="PRO_5043977390" description="DnaJ homolog subfamily B member 9" evidence="6">
    <location>
        <begin position="26"/>
        <end position="269"/>
    </location>
</feature>
<keyword evidence="9" id="KW-1185">Reference proteome</keyword>
<dbReference type="SUPFAM" id="SSF46565">
    <property type="entry name" value="Chaperone J-domain"/>
    <property type="match status" value="1"/>
</dbReference>
<dbReference type="SMART" id="SM00271">
    <property type="entry name" value="DnaJ"/>
    <property type="match status" value="1"/>
</dbReference>
<comment type="caution">
    <text evidence="8">The sequence shown here is derived from an EMBL/GenBank/DDBJ whole genome shotgun (WGS) entry which is preliminary data.</text>
</comment>
<evidence type="ECO:0000256" key="6">
    <source>
        <dbReference type="SAM" id="SignalP"/>
    </source>
</evidence>